<proteinExistence type="predicted"/>
<sequence>MQKAGERSVIWLDPSTVAMTCGSKWPVGKRRLRKLSKVLPAPVVALFRPAIKRREPFVIPGGVFAPPKPIAETPRYQRVADVLAHRSDVAQSAWRRELLGELAEQGIARHKQIEMHSAAEVDAFFAGYVLPLIDSLERDGYRAEVEPGGYVSTAVIGPLGEVIKTGSGNHRFCIARALGLPRFPLKVVGAHEAWVARALGRDTSAEAIVAALAALPGASPSA</sequence>
<reference evidence="1" key="1">
    <citation type="submission" date="2017-09" db="EMBL/GenBank/DDBJ databases">
        <title>Yangia sp. SAOS 153D whole genome sequencing.</title>
        <authorList>
            <person name="Verma A."/>
            <person name="Krishnamurthi S."/>
        </authorList>
    </citation>
    <scope>NUCLEOTIDE SEQUENCE [LARGE SCALE GENOMIC DNA]</scope>
    <source>
        <strain evidence="1">SAOS 153D</strain>
    </source>
</reference>
<accession>A0A2A3JQR3</accession>
<name>A0A2A3JQR3_9RHOB</name>
<dbReference type="AlphaFoldDB" id="A0A2A3JQR3"/>
<protein>
    <submittedName>
        <fullName evidence="1">Uncharacterized protein</fullName>
    </submittedName>
</protein>
<evidence type="ECO:0000313" key="1">
    <source>
        <dbReference type="EMBL" id="PBD17535.1"/>
    </source>
</evidence>
<organism evidence="1">
    <name type="scientific">Alloyangia mangrovi</name>
    <dbReference type="NCBI Taxonomy" id="1779329"/>
    <lineage>
        <taxon>Bacteria</taxon>
        <taxon>Pseudomonadati</taxon>
        <taxon>Pseudomonadota</taxon>
        <taxon>Alphaproteobacteria</taxon>
        <taxon>Rhodobacterales</taxon>
        <taxon>Roseobacteraceae</taxon>
        <taxon>Alloyangia</taxon>
    </lineage>
</organism>
<gene>
    <name evidence="1" type="ORF">CLG85_19560</name>
</gene>
<dbReference type="EMBL" id="NTHN01000364">
    <property type="protein sequence ID" value="PBD17535.1"/>
    <property type="molecule type" value="Genomic_DNA"/>
</dbReference>
<comment type="caution">
    <text evidence="1">The sequence shown here is derived from an EMBL/GenBank/DDBJ whole genome shotgun (WGS) entry which is preliminary data.</text>
</comment>